<dbReference type="AlphaFoldDB" id="A0A2C8FD26"/>
<keyword evidence="9" id="KW-1185">Reference proteome</keyword>
<dbReference type="Gene3D" id="3.40.980.10">
    <property type="entry name" value="MoaB/Mog-like domain"/>
    <property type="match status" value="1"/>
</dbReference>
<dbReference type="EC" id="2.10.1.1" evidence="6"/>
<evidence type="ECO:0000259" key="7">
    <source>
        <dbReference type="SMART" id="SM00852"/>
    </source>
</evidence>
<dbReference type="SUPFAM" id="SSF53218">
    <property type="entry name" value="Molybdenum cofactor biosynthesis proteins"/>
    <property type="match status" value="1"/>
</dbReference>
<protein>
    <recommendedName>
        <fullName evidence="6">Molybdopterin molybdenumtransferase</fullName>
        <ecNumber evidence="6">2.10.1.1</ecNumber>
    </recommendedName>
</protein>
<dbReference type="SUPFAM" id="SSF63882">
    <property type="entry name" value="MoeA N-terminal region -like"/>
    <property type="match status" value="1"/>
</dbReference>
<comment type="catalytic activity">
    <reaction evidence="5">
        <text>adenylyl-molybdopterin + molybdate = Mo-molybdopterin + AMP + H(+)</text>
        <dbReference type="Rhea" id="RHEA:35047"/>
        <dbReference type="ChEBI" id="CHEBI:15378"/>
        <dbReference type="ChEBI" id="CHEBI:36264"/>
        <dbReference type="ChEBI" id="CHEBI:62727"/>
        <dbReference type="ChEBI" id="CHEBI:71302"/>
        <dbReference type="ChEBI" id="CHEBI:456215"/>
        <dbReference type="EC" id="2.10.1.1"/>
    </reaction>
</comment>
<dbReference type="InterPro" id="IPR036425">
    <property type="entry name" value="MoaB/Mog-like_dom_sf"/>
</dbReference>
<keyword evidence="6" id="KW-0808">Transferase</keyword>
<dbReference type="EMBL" id="LT907975">
    <property type="protein sequence ID" value="SOB60685.1"/>
    <property type="molecule type" value="Genomic_DNA"/>
</dbReference>
<evidence type="ECO:0000313" key="9">
    <source>
        <dbReference type="Proteomes" id="UP000219215"/>
    </source>
</evidence>
<dbReference type="Proteomes" id="UP000219215">
    <property type="component" value="Chromosome DPRO"/>
</dbReference>
<keyword evidence="6" id="KW-0479">Metal-binding</keyword>
<evidence type="ECO:0000256" key="5">
    <source>
        <dbReference type="ARBA" id="ARBA00047317"/>
    </source>
</evidence>
<evidence type="ECO:0000256" key="1">
    <source>
        <dbReference type="ARBA" id="ARBA00002901"/>
    </source>
</evidence>
<dbReference type="Pfam" id="PF03454">
    <property type="entry name" value="MoeA_C"/>
    <property type="match status" value="1"/>
</dbReference>
<dbReference type="GO" id="GO:0061599">
    <property type="term" value="F:molybdopterin molybdotransferase activity"/>
    <property type="evidence" value="ECO:0007669"/>
    <property type="project" value="UniProtKB-UniRule"/>
</dbReference>
<dbReference type="SMART" id="SM00852">
    <property type="entry name" value="MoCF_biosynth"/>
    <property type="match status" value="1"/>
</dbReference>
<dbReference type="InterPro" id="IPR005111">
    <property type="entry name" value="MoeA_C_domain_IV"/>
</dbReference>
<dbReference type="KEGG" id="pprf:DPRO_3768"/>
<dbReference type="InterPro" id="IPR024370">
    <property type="entry name" value="PBP_domain"/>
</dbReference>
<dbReference type="RefSeq" id="WP_097013808.1">
    <property type="nucleotide sequence ID" value="NZ_LT907975.1"/>
</dbReference>
<dbReference type="Pfam" id="PF03453">
    <property type="entry name" value="MoeA_N"/>
    <property type="match status" value="1"/>
</dbReference>
<dbReference type="OrthoDB" id="9804758at2"/>
<organism evidence="8 9">
    <name type="scientific">Pseudodesulfovibrio profundus</name>
    <dbReference type="NCBI Taxonomy" id="57320"/>
    <lineage>
        <taxon>Bacteria</taxon>
        <taxon>Pseudomonadati</taxon>
        <taxon>Thermodesulfobacteriota</taxon>
        <taxon>Desulfovibrionia</taxon>
        <taxon>Desulfovibrionales</taxon>
        <taxon>Desulfovibrionaceae</taxon>
    </lineage>
</organism>
<comment type="function">
    <text evidence="1 6">Catalyzes the insertion of molybdate into adenylated molybdopterin with the concomitant release of AMP.</text>
</comment>
<keyword evidence="6" id="KW-0460">Magnesium</keyword>
<accession>A0A2C8FD26</accession>
<evidence type="ECO:0000256" key="3">
    <source>
        <dbReference type="ARBA" id="ARBA00010763"/>
    </source>
</evidence>
<feature type="domain" description="MoaB/Mog" evidence="7">
    <location>
        <begin position="177"/>
        <end position="322"/>
    </location>
</feature>
<dbReference type="InterPro" id="IPR038987">
    <property type="entry name" value="MoeA-like"/>
</dbReference>
<dbReference type="InterPro" id="IPR036688">
    <property type="entry name" value="MoeA_C_domain_IV_sf"/>
</dbReference>
<dbReference type="InterPro" id="IPR005110">
    <property type="entry name" value="MoeA_linker/N"/>
</dbReference>
<dbReference type="Gene3D" id="2.40.340.10">
    <property type="entry name" value="MoeA, C-terminal, domain IV"/>
    <property type="match status" value="1"/>
</dbReference>
<dbReference type="Gene3D" id="2.170.190.11">
    <property type="entry name" value="Molybdopterin biosynthesis moea protein, domain 3"/>
    <property type="match status" value="1"/>
</dbReference>
<evidence type="ECO:0000256" key="4">
    <source>
        <dbReference type="ARBA" id="ARBA00023150"/>
    </source>
</evidence>
<comment type="pathway">
    <text evidence="2 6">Cofactor biosynthesis; molybdopterin biosynthesis.</text>
</comment>
<proteinExistence type="inferred from homology"/>
<dbReference type="GO" id="GO:0006777">
    <property type="term" value="P:Mo-molybdopterin cofactor biosynthetic process"/>
    <property type="evidence" value="ECO:0007669"/>
    <property type="project" value="UniProtKB-UniRule"/>
</dbReference>
<dbReference type="InterPro" id="IPR001453">
    <property type="entry name" value="MoaB/Mog_dom"/>
</dbReference>
<dbReference type="GO" id="GO:0005829">
    <property type="term" value="C:cytosol"/>
    <property type="evidence" value="ECO:0007669"/>
    <property type="project" value="TreeGrafter"/>
</dbReference>
<reference evidence="9" key="1">
    <citation type="submission" date="2017-09" db="EMBL/GenBank/DDBJ databases">
        <authorList>
            <person name="Regsiter A."/>
            <person name="William W."/>
        </authorList>
    </citation>
    <scope>NUCLEOTIDE SEQUENCE [LARGE SCALE GENOMIC DNA]</scope>
    <source>
        <strain evidence="9">500-1</strain>
    </source>
</reference>
<comment type="cofactor">
    <cofactor evidence="6">
        <name>Mg(2+)</name>
        <dbReference type="ChEBI" id="CHEBI:18420"/>
    </cofactor>
</comment>
<dbReference type="UniPathway" id="UPA00344"/>
<dbReference type="CDD" id="cd00887">
    <property type="entry name" value="MoeA"/>
    <property type="match status" value="1"/>
</dbReference>
<dbReference type="Gene3D" id="3.90.105.10">
    <property type="entry name" value="Molybdopterin biosynthesis moea protein, domain 2"/>
    <property type="match status" value="1"/>
</dbReference>
<sequence>MPKRNIYLRTMPPEEAVQLVRSNLDRRTLFGTEHIATHEAVGRTTASPIFAKYSSPTFHAAAMDGIAVKADSTFAAREDAPVSLEQDKDFLFVNTGNPLPDGMNAVIMIENVIQKDEVTALIDTPAFPWQHVRRIGEDIVATELLIPQNRELTPSDIGALLSAGIYEIEVREKPKAIFLPTGDEVLNFLDKPAPKAGQVIESNSQVFKAYADSWGIDAKWSAPVPDDEETLRSSVMNALRDNHIVIVGAGSSAGSKDYSKRVFESIGTVLVHGIAVMPGKPTLLAITDERSGHPGKLLVGAPGYPVSAIVCHEKILAPIVSWLQAKAMPERAETTVSLARKTPSKPGMREALRLAAGRIGDRIVAAPLARGAGMITTMTKAQAVAYIPEDVEGVEEGENINAELLVPADDLDRVLVHVGSHDNTIDLLANELMGLSVPMRLVSSHAGSMGGLTALKSGSALFAGAHLFDPETEDFNFPFIQKYLQGMDVTVLNLAIRHQGLIVAKGNPHNISGIDDLAHDGIVFINRQRGAGTRILLDHHVKTAGINPRDIQGYDNEEFTHMAVAVNVLTGAADCGLGIYAAAKALDLDFVPLAHERYDLIIPTQHLQDVRIQTLIKMIASDELKEKISELGGYETTLTGRIMQPGEGLGNTNG</sequence>
<dbReference type="SUPFAM" id="SSF53850">
    <property type="entry name" value="Periplasmic binding protein-like II"/>
    <property type="match status" value="1"/>
</dbReference>
<dbReference type="PANTHER" id="PTHR10192">
    <property type="entry name" value="MOLYBDOPTERIN BIOSYNTHESIS PROTEIN"/>
    <property type="match status" value="1"/>
</dbReference>
<dbReference type="PANTHER" id="PTHR10192:SF16">
    <property type="entry name" value="MOLYBDOPTERIN MOLYBDENUMTRANSFERASE"/>
    <property type="match status" value="1"/>
</dbReference>
<dbReference type="Pfam" id="PF12727">
    <property type="entry name" value="PBP_like"/>
    <property type="match status" value="1"/>
</dbReference>
<dbReference type="Pfam" id="PF00994">
    <property type="entry name" value="MoCF_biosynth"/>
    <property type="match status" value="1"/>
</dbReference>
<keyword evidence="6" id="KW-0500">Molybdenum</keyword>
<dbReference type="InterPro" id="IPR036135">
    <property type="entry name" value="MoeA_linker/N_sf"/>
</dbReference>
<keyword evidence="4 6" id="KW-0501">Molybdenum cofactor biosynthesis</keyword>
<dbReference type="NCBIfam" id="NF011068">
    <property type="entry name" value="PRK14498.1"/>
    <property type="match status" value="1"/>
</dbReference>
<gene>
    <name evidence="8" type="ORF">DPRO_3768</name>
</gene>
<evidence type="ECO:0000256" key="2">
    <source>
        <dbReference type="ARBA" id="ARBA00005046"/>
    </source>
</evidence>
<comment type="similarity">
    <text evidence="3 6">Belongs to the MoeA family.</text>
</comment>
<name>A0A2C8FD26_9BACT</name>
<evidence type="ECO:0000313" key="8">
    <source>
        <dbReference type="EMBL" id="SOB60685.1"/>
    </source>
</evidence>
<evidence type="ECO:0000256" key="6">
    <source>
        <dbReference type="RuleBase" id="RU365090"/>
    </source>
</evidence>
<dbReference type="GO" id="GO:0046872">
    <property type="term" value="F:metal ion binding"/>
    <property type="evidence" value="ECO:0007669"/>
    <property type="project" value="UniProtKB-UniRule"/>
</dbReference>
<dbReference type="SUPFAM" id="SSF63867">
    <property type="entry name" value="MoeA C-terminal domain-like"/>
    <property type="match status" value="1"/>
</dbReference>